<evidence type="ECO:0008006" key="3">
    <source>
        <dbReference type="Google" id="ProtNLM"/>
    </source>
</evidence>
<dbReference type="Gene3D" id="1.25.40.10">
    <property type="entry name" value="Tetratricopeptide repeat domain"/>
    <property type="match status" value="1"/>
</dbReference>
<dbReference type="Proteomes" id="UP001292252">
    <property type="component" value="Unassembled WGS sequence"/>
</dbReference>
<evidence type="ECO:0000313" key="1">
    <source>
        <dbReference type="EMBL" id="MDZ5480074.1"/>
    </source>
</evidence>
<dbReference type="InterPro" id="IPR019734">
    <property type="entry name" value="TPR_rpt"/>
</dbReference>
<organism evidence="1 2">
    <name type="scientific">Bacillus thuringiensis</name>
    <dbReference type="NCBI Taxonomy" id="1428"/>
    <lineage>
        <taxon>Bacteria</taxon>
        <taxon>Bacillati</taxon>
        <taxon>Bacillota</taxon>
        <taxon>Bacilli</taxon>
        <taxon>Bacillales</taxon>
        <taxon>Bacillaceae</taxon>
        <taxon>Bacillus</taxon>
        <taxon>Bacillus cereus group</taxon>
    </lineage>
</organism>
<dbReference type="InterPro" id="IPR011990">
    <property type="entry name" value="TPR-like_helical_dom_sf"/>
</dbReference>
<dbReference type="SMART" id="SM00028">
    <property type="entry name" value="TPR"/>
    <property type="match status" value="3"/>
</dbReference>
<gene>
    <name evidence="1" type="ORF">U2F49_28405</name>
</gene>
<accession>A0AAW9JND7</accession>
<dbReference type="AlphaFoldDB" id="A0AAW9JND7"/>
<dbReference type="EMBL" id="JAXOTW010000026">
    <property type="protein sequence ID" value="MDZ5480074.1"/>
    <property type="molecule type" value="Genomic_DNA"/>
</dbReference>
<proteinExistence type="predicted"/>
<evidence type="ECO:0000313" key="2">
    <source>
        <dbReference type="Proteomes" id="UP001292252"/>
    </source>
</evidence>
<dbReference type="Pfam" id="PF18801">
    <property type="entry name" value="RapH_N"/>
    <property type="match status" value="1"/>
</dbReference>
<comment type="caution">
    <text evidence="1">The sequence shown here is derived from an EMBL/GenBank/DDBJ whole genome shotgun (WGS) entry which is preliminary data.</text>
</comment>
<dbReference type="RefSeq" id="WP_322471386.1">
    <property type="nucleotide sequence ID" value="NZ_JAXOTW010000026.1"/>
</dbReference>
<dbReference type="SUPFAM" id="SSF48452">
    <property type="entry name" value="TPR-like"/>
    <property type="match status" value="1"/>
</dbReference>
<sequence length="348" mass="42197">MKLVQTNSKNQLFNQLDIWYSIIRKQHVKEATEYYHSIDSSIFKEDKTLYTLYLLFHFRYTILLEEYEYDLELQASDFSNDHKLNYYYNFFKFVHRMNTGDYEQAQCYFDTTKKMLPFIEDECEVAEFNYRSSLYYYYLDDPILSIYHVNNCISYFSQSTDYTIKVAACENTLGMSYTTLEKWQLAEKFLLSSIDTFQTCNEQQLVLKVKYNLGLLYSEQNRPDSAIEYLLNSFENEKDYKTMYLLAREYYKTNSNSQALEYLQKGMQYANEEYRHHYNILIAFIENIPVEKLEIIITKAIEYLEQHKLWREIQLYSEELAIRYLNENNPEKSNEFFYKSYAIKKMFT</sequence>
<protein>
    <recommendedName>
        <fullName evidence="3">Tetratricopeptide repeat protein</fullName>
    </recommendedName>
</protein>
<name>A0AAW9JND7_BACTU</name>
<reference evidence="1" key="1">
    <citation type="submission" date="2023-12" db="EMBL/GenBank/DDBJ databases">
        <title>Genome sequence of Bacillus thuringiensis strain SS10.</title>
        <authorList>
            <person name="Rouis S."/>
        </authorList>
    </citation>
    <scope>NUCLEOTIDE SEQUENCE</scope>
    <source>
        <strain evidence="1">SS10</strain>
    </source>
</reference>